<protein>
    <submittedName>
        <fullName evidence="1">Uncharacterized protein</fullName>
    </submittedName>
</protein>
<evidence type="ECO:0000313" key="1">
    <source>
        <dbReference type="EMBL" id="KAK4310243.1"/>
    </source>
</evidence>
<keyword evidence="2" id="KW-1185">Reference proteome</keyword>
<organism evidence="1 2">
    <name type="scientific">Petrolisthes manimaculis</name>
    <dbReference type="NCBI Taxonomy" id="1843537"/>
    <lineage>
        <taxon>Eukaryota</taxon>
        <taxon>Metazoa</taxon>
        <taxon>Ecdysozoa</taxon>
        <taxon>Arthropoda</taxon>
        <taxon>Crustacea</taxon>
        <taxon>Multicrustacea</taxon>
        <taxon>Malacostraca</taxon>
        <taxon>Eumalacostraca</taxon>
        <taxon>Eucarida</taxon>
        <taxon>Decapoda</taxon>
        <taxon>Pleocyemata</taxon>
        <taxon>Anomura</taxon>
        <taxon>Galatheoidea</taxon>
        <taxon>Porcellanidae</taxon>
        <taxon>Petrolisthes</taxon>
    </lineage>
</organism>
<gene>
    <name evidence="1" type="ORF">Pmani_018180</name>
</gene>
<accession>A0AAE1PKX2</accession>
<dbReference type="PANTHER" id="PTHR13219">
    <property type="entry name" value="TRANSMEMBRANE PROTEIN 94"/>
    <property type="match status" value="1"/>
</dbReference>
<dbReference type="AlphaFoldDB" id="A0AAE1PKX2"/>
<dbReference type="PANTHER" id="PTHR13219:SF6">
    <property type="entry name" value="TRANSMEMBRANE PROTEIN 94"/>
    <property type="match status" value="1"/>
</dbReference>
<dbReference type="Proteomes" id="UP001292094">
    <property type="component" value="Unassembled WGS sequence"/>
</dbReference>
<evidence type="ECO:0000313" key="2">
    <source>
        <dbReference type="Proteomes" id="UP001292094"/>
    </source>
</evidence>
<name>A0AAE1PKX2_9EUCA</name>
<dbReference type="InterPro" id="IPR039720">
    <property type="entry name" value="TMEM94"/>
</dbReference>
<dbReference type="EMBL" id="JAWZYT010001657">
    <property type="protein sequence ID" value="KAK4310243.1"/>
    <property type="molecule type" value="Genomic_DNA"/>
</dbReference>
<sequence length="216" mass="23755">MLKKTLRCLSSSPVASQIDIVHSEGTKRELQSTVSWSREHYPHLHCPLSLCITLQWSRRDGHTINLPWSLLVKENTVLLGPGQKVPGRCRPLQGIGEVFNSPKSGTPLHATQHLLLETPYITNLSTLMAEALNRLVTVFNKQRHYLFTWAIETTDPLDDPFEDAELEALALSDLAVHCGITSSSLSLAVKPSPTTTANILHVLASVTVNGFGCSNK</sequence>
<comment type="caution">
    <text evidence="1">The sequence shown here is derived from an EMBL/GenBank/DDBJ whole genome shotgun (WGS) entry which is preliminary data.</text>
</comment>
<reference evidence="1" key="1">
    <citation type="submission" date="2023-11" db="EMBL/GenBank/DDBJ databases">
        <title>Genome assemblies of two species of porcelain crab, Petrolisthes cinctipes and Petrolisthes manimaculis (Anomura: Porcellanidae).</title>
        <authorList>
            <person name="Angst P."/>
        </authorList>
    </citation>
    <scope>NUCLEOTIDE SEQUENCE</scope>
    <source>
        <strain evidence="1">PB745_02</strain>
        <tissue evidence="1">Gill</tissue>
    </source>
</reference>
<proteinExistence type="predicted"/>